<name>A0A2N4UH75_9BURK</name>
<dbReference type="FunFam" id="2.40.110.10:FF:000014">
    <property type="entry name" value="Probable acyl-CoA dehydrogenase"/>
    <property type="match status" value="1"/>
</dbReference>
<evidence type="ECO:0000256" key="2">
    <source>
        <dbReference type="ARBA" id="ARBA00009347"/>
    </source>
</evidence>
<proteinExistence type="inferred from homology"/>
<dbReference type="PANTHER" id="PTHR43884">
    <property type="entry name" value="ACYL-COA DEHYDROGENASE"/>
    <property type="match status" value="1"/>
</dbReference>
<evidence type="ECO:0000256" key="1">
    <source>
        <dbReference type="ARBA" id="ARBA00001974"/>
    </source>
</evidence>
<evidence type="ECO:0000256" key="3">
    <source>
        <dbReference type="ARBA" id="ARBA00022630"/>
    </source>
</evidence>
<feature type="domain" description="Acyl-CoA dehydrogenase/oxidase N-terminal" evidence="7">
    <location>
        <begin position="9"/>
        <end position="115"/>
    </location>
</feature>
<dbReference type="InterPro" id="IPR006091">
    <property type="entry name" value="Acyl-CoA_Oxase/DH_mid-dom"/>
</dbReference>
<evidence type="ECO:0000313" key="9">
    <source>
        <dbReference type="Proteomes" id="UP000234328"/>
    </source>
</evidence>
<dbReference type="InterPro" id="IPR013786">
    <property type="entry name" value="AcylCoA_DH/ox_N"/>
</dbReference>
<comment type="similarity">
    <text evidence="2">Belongs to the acyl-CoA dehydrogenase family.</text>
</comment>
<dbReference type="PROSITE" id="PS00073">
    <property type="entry name" value="ACYL_COA_DH_2"/>
    <property type="match status" value="1"/>
</dbReference>
<dbReference type="InterPro" id="IPR006089">
    <property type="entry name" value="Acyl-CoA_DH_CS"/>
</dbReference>
<gene>
    <name evidence="8" type="ORF">CR155_09685</name>
</gene>
<evidence type="ECO:0000259" key="6">
    <source>
        <dbReference type="Pfam" id="PF02770"/>
    </source>
</evidence>
<comment type="caution">
    <text evidence="8">The sequence shown here is derived from an EMBL/GenBank/DDBJ whole genome shotgun (WGS) entry which is preliminary data.</text>
</comment>
<dbReference type="Gene3D" id="1.10.540.10">
    <property type="entry name" value="Acyl-CoA dehydrogenase/oxidase, N-terminal domain"/>
    <property type="match status" value="1"/>
</dbReference>
<protein>
    <submittedName>
        <fullName evidence="8">Acyl-CoA dehydrogenase</fullName>
    </submittedName>
</protein>
<dbReference type="InterPro" id="IPR009075">
    <property type="entry name" value="AcylCo_DH/oxidase_C"/>
</dbReference>
<feature type="domain" description="Acyl-CoA dehydrogenase/oxidase C-terminal" evidence="5">
    <location>
        <begin position="231"/>
        <end position="364"/>
    </location>
</feature>
<dbReference type="OrthoDB" id="9769473at2"/>
<dbReference type="RefSeq" id="WP_102069816.1">
    <property type="nucleotide sequence ID" value="NZ_PDNV01000005.1"/>
</dbReference>
<dbReference type="InterPro" id="IPR046373">
    <property type="entry name" value="Acyl-CoA_Oxase/DH_mid-dom_sf"/>
</dbReference>
<dbReference type="Proteomes" id="UP000234328">
    <property type="component" value="Unassembled WGS sequence"/>
</dbReference>
<evidence type="ECO:0000259" key="7">
    <source>
        <dbReference type="Pfam" id="PF02771"/>
    </source>
</evidence>
<dbReference type="FunFam" id="1.20.140.10:FF:000012">
    <property type="entry name" value="Acyl-CoA dehydrogenase fadE12"/>
    <property type="match status" value="1"/>
</dbReference>
<keyword evidence="3" id="KW-0285">Flavoprotein</keyword>
<evidence type="ECO:0000259" key="5">
    <source>
        <dbReference type="Pfam" id="PF00441"/>
    </source>
</evidence>
<dbReference type="InterPro" id="IPR009100">
    <property type="entry name" value="AcylCoA_DH/oxidase_NM_dom_sf"/>
</dbReference>
<dbReference type="InterPro" id="IPR037069">
    <property type="entry name" value="AcylCoA_DH/ox_N_sf"/>
</dbReference>
<dbReference type="EMBL" id="PDNV01000005">
    <property type="protein sequence ID" value="PLC54358.1"/>
    <property type="molecule type" value="Genomic_DNA"/>
</dbReference>
<dbReference type="PIRSF" id="PIRSF016578">
    <property type="entry name" value="HsaA"/>
    <property type="match status" value="1"/>
</dbReference>
<dbReference type="Pfam" id="PF02770">
    <property type="entry name" value="Acyl-CoA_dh_M"/>
    <property type="match status" value="1"/>
</dbReference>
<dbReference type="Pfam" id="PF00441">
    <property type="entry name" value="Acyl-CoA_dh_1"/>
    <property type="match status" value="1"/>
</dbReference>
<dbReference type="FunFam" id="1.10.540.10:FF:000013">
    <property type="entry name" value="Acyl-CoA dehydrogenase"/>
    <property type="match status" value="1"/>
</dbReference>
<dbReference type="PANTHER" id="PTHR43884:SF12">
    <property type="entry name" value="ISOVALERYL-COA DEHYDROGENASE, MITOCHONDRIAL-RELATED"/>
    <property type="match status" value="1"/>
</dbReference>
<dbReference type="GO" id="GO:0003995">
    <property type="term" value="F:acyl-CoA dehydrogenase activity"/>
    <property type="evidence" value="ECO:0007669"/>
    <property type="project" value="InterPro"/>
</dbReference>
<dbReference type="InterPro" id="IPR036250">
    <property type="entry name" value="AcylCo_DH-like_C"/>
</dbReference>
<dbReference type="GO" id="GO:0050660">
    <property type="term" value="F:flavin adenine dinucleotide binding"/>
    <property type="evidence" value="ECO:0007669"/>
    <property type="project" value="InterPro"/>
</dbReference>
<dbReference type="SUPFAM" id="SSF47203">
    <property type="entry name" value="Acyl-CoA dehydrogenase C-terminal domain-like"/>
    <property type="match status" value="1"/>
</dbReference>
<organism evidence="8 9">
    <name type="scientific">Pollutimonas nitritireducens</name>
    <dbReference type="NCBI Taxonomy" id="2045209"/>
    <lineage>
        <taxon>Bacteria</taxon>
        <taxon>Pseudomonadati</taxon>
        <taxon>Pseudomonadota</taxon>
        <taxon>Betaproteobacteria</taxon>
        <taxon>Burkholderiales</taxon>
        <taxon>Alcaligenaceae</taxon>
        <taxon>Pollutimonas</taxon>
    </lineage>
</organism>
<dbReference type="SUPFAM" id="SSF56645">
    <property type="entry name" value="Acyl-CoA dehydrogenase NM domain-like"/>
    <property type="match status" value="1"/>
</dbReference>
<comment type="cofactor">
    <cofactor evidence="1">
        <name>FAD</name>
        <dbReference type="ChEBI" id="CHEBI:57692"/>
    </cofactor>
</comment>
<sequence>MQQSIQPFQEIRDAIRDLCSQFPPEYFRKVDHERGYPEEFVKTLTEAGWLAALIPEEYGGSGLSLTEASVIMEEINRSGGNSGVCHGQMYNMGTLLRHGSKEQKLRYLPRIATGELRLQSMGVTEPTTGTDTTKIKTMAVRKNDRYVINGQKVWISRIQHSDLMILLARTTPLDQVKKKSEGMSIFIVDLHEAIGKGMEVRPILNMVNHETNELFFDNLEIPAENLIGEEGKGFKYILDGLNAERTLIAAECIGDGHWFIDKVSAYVKERIVFNRPIGQNQGVQFPIARAHINVEAASLMRYEACRLYDAHQPCGAQANMAKLLAADASWEAANACLQFHGGFGFANEYDIERKFRETRLYQVAPISTNLILSYVAEHVLGLPRSF</sequence>
<feature type="domain" description="Acyl-CoA oxidase/dehydrogenase middle" evidence="6">
    <location>
        <begin position="120"/>
        <end position="218"/>
    </location>
</feature>
<dbReference type="Gene3D" id="1.20.140.10">
    <property type="entry name" value="Butyryl-CoA Dehydrogenase, subunit A, domain 3"/>
    <property type="match status" value="1"/>
</dbReference>
<dbReference type="AlphaFoldDB" id="A0A2N4UH75"/>
<evidence type="ECO:0000313" key="8">
    <source>
        <dbReference type="EMBL" id="PLC54358.1"/>
    </source>
</evidence>
<keyword evidence="4" id="KW-0274">FAD</keyword>
<reference evidence="8 9" key="1">
    <citation type="submission" date="2017-10" db="EMBL/GenBank/DDBJ databases">
        <title>Two draft genome sequences of Pusillimonas sp. strains isolated from a nitrate- and radionuclide-contaminated groundwater in Russia.</title>
        <authorList>
            <person name="Grouzdev D.S."/>
            <person name="Tourova T.P."/>
            <person name="Goeva M.A."/>
            <person name="Babich T.L."/>
            <person name="Sokolova D.S."/>
            <person name="Abdullin R."/>
            <person name="Poltaraus A.B."/>
            <person name="Toshchakov S.V."/>
            <person name="Nazina T.N."/>
        </authorList>
    </citation>
    <scope>NUCLEOTIDE SEQUENCE [LARGE SCALE GENOMIC DNA]</scope>
    <source>
        <strain evidence="8 9">JR1/69-2-13</strain>
    </source>
</reference>
<accession>A0A2N4UH75</accession>
<evidence type="ECO:0000256" key="4">
    <source>
        <dbReference type="ARBA" id="ARBA00022827"/>
    </source>
</evidence>
<keyword evidence="9" id="KW-1185">Reference proteome</keyword>
<dbReference type="Pfam" id="PF02771">
    <property type="entry name" value="Acyl-CoA_dh_N"/>
    <property type="match status" value="1"/>
</dbReference>
<dbReference type="Gene3D" id="2.40.110.10">
    <property type="entry name" value="Butyryl-CoA Dehydrogenase, subunit A, domain 2"/>
    <property type="match status" value="1"/>
</dbReference>